<comment type="caution">
    <text evidence="1">The sequence shown here is derived from an EMBL/GenBank/DDBJ whole genome shotgun (WGS) entry which is preliminary data.</text>
</comment>
<reference evidence="1" key="1">
    <citation type="journal article" date="2015" name="Proc. Natl. Acad. Sci. U.S.A.">
        <title>Networks of energetic and metabolic interactions define dynamics in microbial communities.</title>
        <authorList>
            <person name="Embree M."/>
            <person name="Liu J.K."/>
            <person name="Al-Bassam M.M."/>
            <person name="Zengler K."/>
        </authorList>
    </citation>
    <scope>NUCLEOTIDE SEQUENCE</scope>
</reference>
<proteinExistence type="predicted"/>
<accession>A0A0W8FK68</accession>
<protein>
    <submittedName>
        <fullName evidence="1">Uncharacterized protein</fullName>
    </submittedName>
</protein>
<organism evidence="1">
    <name type="scientific">hydrocarbon metagenome</name>
    <dbReference type="NCBI Taxonomy" id="938273"/>
    <lineage>
        <taxon>unclassified sequences</taxon>
        <taxon>metagenomes</taxon>
        <taxon>ecological metagenomes</taxon>
    </lineage>
</organism>
<evidence type="ECO:0000313" key="1">
    <source>
        <dbReference type="EMBL" id="KUG21137.1"/>
    </source>
</evidence>
<dbReference type="AlphaFoldDB" id="A0A0W8FK68"/>
<dbReference type="EMBL" id="LNQE01001098">
    <property type="protein sequence ID" value="KUG21137.1"/>
    <property type="molecule type" value="Genomic_DNA"/>
</dbReference>
<sequence length="64" mass="7125">MVSRNKRGLFTPGCPQCGNMLRNFERLEPQGGNRCSIISVNECPRCGWMHAEVSGHCEMKDGQA</sequence>
<name>A0A0W8FK68_9ZZZZ</name>
<gene>
    <name evidence="1" type="ORF">ASZ90_009128</name>
</gene>